<feature type="compositionally biased region" description="Low complexity" evidence="1">
    <location>
        <begin position="175"/>
        <end position="185"/>
    </location>
</feature>
<keyword evidence="3" id="KW-1185">Reference proteome</keyword>
<protein>
    <submittedName>
        <fullName evidence="2">Uncharacterized protein</fullName>
    </submittedName>
</protein>
<dbReference type="Proteomes" id="UP000652760">
    <property type="component" value="Unassembled WGS sequence"/>
</dbReference>
<feature type="compositionally biased region" description="Low complexity" evidence="1">
    <location>
        <begin position="38"/>
        <end position="47"/>
    </location>
</feature>
<feature type="compositionally biased region" description="Pro residues" evidence="1">
    <location>
        <begin position="48"/>
        <end position="63"/>
    </location>
</feature>
<proteinExistence type="predicted"/>
<gene>
    <name evidence="2" type="ORF">JHL17_15875</name>
</gene>
<dbReference type="EMBL" id="JAENHM010000046">
    <property type="protein sequence ID" value="MBK1838898.1"/>
    <property type="molecule type" value="Genomic_DNA"/>
</dbReference>
<evidence type="ECO:0000313" key="2">
    <source>
        <dbReference type="EMBL" id="MBK1838898.1"/>
    </source>
</evidence>
<feature type="region of interest" description="Disordered" evidence="1">
    <location>
        <begin position="38"/>
        <end position="69"/>
    </location>
</feature>
<organism evidence="2 3">
    <name type="scientific">Azospirillum endophyticum</name>
    <dbReference type="NCBI Taxonomy" id="2800326"/>
    <lineage>
        <taxon>Bacteria</taxon>
        <taxon>Pseudomonadati</taxon>
        <taxon>Pseudomonadota</taxon>
        <taxon>Alphaproteobacteria</taxon>
        <taxon>Rhodospirillales</taxon>
        <taxon>Azospirillaceae</taxon>
        <taxon>Azospirillum</taxon>
    </lineage>
</organism>
<comment type="caution">
    <text evidence="2">The sequence shown here is derived from an EMBL/GenBank/DDBJ whole genome shotgun (WGS) entry which is preliminary data.</text>
</comment>
<feature type="region of interest" description="Disordered" evidence="1">
    <location>
        <begin position="106"/>
        <end position="200"/>
    </location>
</feature>
<sequence>MPGESRTGTRSGRMMAAAIAAMLAVAAVLPAAAEPLLSAPESGAPLPSSLPSPEPVAAPPPLPVAVQAPAKPQTDAFDCWLLDSDRLEQASGHGLCGDAFARAPETASLPEAPPPPAVTPMRKPKIPERRVRSSSRSSSHSEAHAMAASGTRSPRSGGGGDFFSNFQRDFNALTDLLGSGSSPGRSDGRNGIASHMSHNH</sequence>
<name>A0ABS1F656_9PROT</name>
<evidence type="ECO:0000313" key="3">
    <source>
        <dbReference type="Proteomes" id="UP000652760"/>
    </source>
</evidence>
<reference evidence="3" key="1">
    <citation type="submission" date="2021-01" db="EMBL/GenBank/DDBJ databases">
        <title>Genome public.</title>
        <authorList>
            <person name="Liu C."/>
            <person name="Sun Q."/>
        </authorList>
    </citation>
    <scope>NUCLEOTIDE SEQUENCE [LARGE SCALE GENOMIC DNA]</scope>
    <source>
        <strain evidence="3">YIM B02556</strain>
    </source>
</reference>
<feature type="compositionally biased region" description="Low complexity" evidence="1">
    <location>
        <begin position="134"/>
        <end position="155"/>
    </location>
</feature>
<accession>A0ABS1F656</accession>
<evidence type="ECO:0000256" key="1">
    <source>
        <dbReference type="SAM" id="MobiDB-lite"/>
    </source>
</evidence>